<gene>
    <name evidence="1" type="ORF">E4634_03455</name>
</gene>
<evidence type="ECO:0000313" key="1">
    <source>
        <dbReference type="EMBL" id="TGD75080.1"/>
    </source>
</evidence>
<reference evidence="1 2" key="1">
    <citation type="submission" date="2019-04" db="EMBL/GenBank/DDBJ databases">
        <title>Taxonomy of novel Haliea sp. from mangrove soil of West Coast of India.</title>
        <authorList>
            <person name="Verma A."/>
            <person name="Kumar P."/>
            <person name="Krishnamurthi S."/>
        </authorList>
    </citation>
    <scope>NUCLEOTIDE SEQUENCE [LARGE SCALE GENOMIC DNA]</scope>
    <source>
        <strain evidence="1 2">SAOS-164</strain>
    </source>
</reference>
<dbReference type="OrthoDB" id="8479070at2"/>
<proteinExistence type="predicted"/>
<sequence>MKLDTYKADNLLFNANFCDATSEPGLAAYRGDLVIVDGGLDDKGHPNPPHEVLRGAVVLAGEDIKLLIGSLDQIEMLPTLLERFGADLAADASVMLFVVNASERAQFDYEGRVFTIIPLVQGVCWNEAIDELALEKSDFKGQTPADKVATLYGEMKSYRAKGAVKSMDELLAATTSQVREAWGAV</sequence>
<protein>
    <submittedName>
        <fullName evidence="1">Uncharacterized protein</fullName>
    </submittedName>
</protein>
<dbReference type="EMBL" id="SRLE01000004">
    <property type="protein sequence ID" value="TGD75080.1"/>
    <property type="molecule type" value="Genomic_DNA"/>
</dbReference>
<name>A0A4Z0M6P4_9GAMM</name>
<dbReference type="Proteomes" id="UP000298050">
    <property type="component" value="Unassembled WGS sequence"/>
</dbReference>
<dbReference type="RefSeq" id="WP_135441221.1">
    <property type="nucleotide sequence ID" value="NZ_SRLE01000004.1"/>
</dbReference>
<keyword evidence="2" id="KW-1185">Reference proteome</keyword>
<organism evidence="1 2">
    <name type="scientific">Mangrovimicrobium sediminis</name>
    <dbReference type="NCBI Taxonomy" id="2562682"/>
    <lineage>
        <taxon>Bacteria</taxon>
        <taxon>Pseudomonadati</taxon>
        <taxon>Pseudomonadota</taxon>
        <taxon>Gammaproteobacteria</taxon>
        <taxon>Cellvibrionales</taxon>
        <taxon>Halieaceae</taxon>
        <taxon>Mangrovimicrobium</taxon>
    </lineage>
</organism>
<comment type="caution">
    <text evidence="1">The sequence shown here is derived from an EMBL/GenBank/DDBJ whole genome shotgun (WGS) entry which is preliminary data.</text>
</comment>
<dbReference type="AlphaFoldDB" id="A0A4Z0M6P4"/>
<accession>A0A4Z0M6P4</accession>
<evidence type="ECO:0000313" key="2">
    <source>
        <dbReference type="Proteomes" id="UP000298050"/>
    </source>
</evidence>